<dbReference type="EMBL" id="JAFBDQ010000014">
    <property type="protein sequence ID" value="MBM7557598.1"/>
    <property type="molecule type" value="Genomic_DNA"/>
</dbReference>
<dbReference type="InterPro" id="IPR027385">
    <property type="entry name" value="Beta-barrel_OMP"/>
</dbReference>
<dbReference type="Proteomes" id="UP000774000">
    <property type="component" value="Unassembled WGS sequence"/>
</dbReference>
<feature type="signal peptide" evidence="2">
    <location>
        <begin position="1"/>
        <end position="22"/>
    </location>
</feature>
<evidence type="ECO:0000313" key="5">
    <source>
        <dbReference type="Proteomes" id="UP000774000"/>
    </source>
</evidence>
<dbReference type="Pfam" id="PF13505">
    <property type="entry name" value="OMP_b-brl"/>
    <property type="match status" value="1"/>
</dbReference>
<dbReference type="RefSeq" id="WP_204702343.1">
    <property type="nucleotide sequence ID" value="NZ_JAFBDQ010000014.1"/>
</dbReference>
<evidence type="ECO:0000259" key="3">
    <source>
        <dbReference type="Pfam" id="PF13505"/>
    </source>
</evidence>
<keyword evidence="1 2" id="KW-0732">Signal</keyword>
<evidence type="ECO:0000313" key="4">
    <source>
        <dbReference type="EMBL" id="MBM7557598.1"/>
    </source>
</evidence>
<evidence type="ECO:0000256" key="1">
    <source>
        <dbReference type="ARBA" id="ARBA00022729"/>
    </source>
</evidence>
<keyword evidence="5" id="KW-1185">Reference proteome</keyword>
<accession>A0A938XU57</accession>
<sequence>MKKMIIFMLVMAFLVFSGTALAQNSSHFEAKIGADVLGELETDSIDDDTELGLTLIGEYKIPVTSQWTFGGGIAYQLDRSVDDYGNVDFNFIPIYGLAQYDLMNNPIYLIAKLGYNEMDIDNISSIDQDGGAYYGLGAGLTFGQYNQYVAEATYSVNNGEFEDLTGNTVDVEHSKLSIIVGRKF</sequence>
<evidence type="ECO:0000256" key="2">
    <source>
        <dbReference type="SAM" id="SignalP"/>
    </source>
</evidence>
<protein>
    <recommendedName>
        <fullName evidence="3">Outer membrane protein beta-barrel domain-containing protein</fullName>
    </recommendedName>
</protein>
<name>A0A938XU57_9FIRM</name>
<gene>
    <name evidence="4" type="ORF">JOC47_002464</name>
</gene>
<organism evidence="4 5">
    <name type="scientific">Halanaerobacter jeridensis</name>
    <dbReference type="NCBI Taxonomy" id="706427"/>
    <lineage>
        <taxon>Bacteria</taxon>
        <taxon>Bacillati</taxon>
        <taxon>Bacillota</taxon>
        <taxon>Clostridia</taxon>
        <taxon>Halanaerobiales</taxon>
        <taxon>Halobacteroidaceae</taxon>
        <taxon>Halanaerobacter</taxon>
    </lineage>
</organism>
<dbReference type="AlphaFoldDB" id="A0A938XU57"/>
<dbReference type="SUPFAM" id="SSF56925">
    <property type="entry name" value="OMPA-like"/>
    <property type="match status" value="1"/>
</dbReference>
<feature type="chain" id="PRO_5037556273" description="Outer membrane protein beta-barrel domain-containing protein" evidence="2">
    <location>
        <begin position="23"/>
        <end position="184"/>
    </location>
</feature>
<reference evidence="4" key="1">
    <citation type="submission" date="2021-01" db="EMBL/GenBank/DDBJ databases">
        <title>Genomic Encyclopedia of Type Strains, Phase IV (KMG-IV): sequencing the most valuable type-strain genomes for metagenomic binning, comparative biology and taxonomic classification.</title>
        <authorList>
            <person name="Goeker M."/>
        </authorList>
    </citation>
    <scope>NUCLEOTIDE SEQUENCE</scope>
    <source>
        <strain evidence="4">DSM 23230</strain>
    </source>
</reference>
<dbReference type="InterPro" id="IPR011250">
    <property type="entry name" value="OMP/PagP_B-barrel"/>
</dbReference>
<feature type="domain" description="Outer membrane protein beta-barrel" evidence="3">
    <location>
        <begin position="9"/>
        <end position="184"/>
    </location>
</feature>
<proteinExistence type="predicted"/>
<comment type="caution">
    <text evidence="4">The sequence shown here is derived from an EMBL/GenBank/DDBJ whole genome shotgun (WGS) entry which is preliminary data.</text>
</comment>